<dbReference type="Proteomes" id="UP001235840">
    <property type="component" value="Unassembled WGS sequence"/>
</dbReference>
<reference evidence="1 2" key="1">
    <citation type="submission" date="2023-07" db="EMBL/GenBank/DDBJ databases">
        <title>Genomic Encyclopedia of Type Strains, Phase IV (KMG-IV): sequencing the most valuable type-strain genomes for metagenomic binning, comparative biology and taxonomic classification.</title>
        <authorList>
            <person name="Goeker M."/>
        </authorList>
    </citation>
    <scope>NUCLEOTIDE SEQUENCE [LARGE SCALE GENOMIC DNA]</scope>
    <source>
        <strain evidence="1 2">DSM 12751</strain>
    </source>
</reference>
<keyword evidence="2" id="KW-1185">Reference proteome</keyword>
<evidence type="ECO:0000313" key="1">
    <source>
        <dbReference type="EMBL" id="MDQ0167409.1"/>
    </source>
</evidence>
<dbReference type="RefSeq" id="WP_307396299.1">
    <property type="nucleotide sequence ID" value="NZ_BAAADK010000002.1"/>
</dbReference>
<gene>
    <name evidence="1" type="ORF">J2S11_003334</name>
</gene>
<sequence>MSFSKKGRLLLFFLLLLCLIAGVTIYFSSTDSANPVPEQPIDISESMAAVLYSTSLTAEYDNDGKSILAFIHESGEISSYETTGLESNAIVKLDNELLLHEKDQVTAFTDEGQPQHHPFEACSVYSGYGQSTGSIIEKDLSYSMFNQSYSEDQSYYISTIRWSIGDSFYCETIEEYVLTDGVVGDKLYLLTTDIIEHRGLSLIEVDFQTDQLNVQAYPLNEELTEDLLVFSKLITDQNDQLYVLLSDYEDSVIYLKLMHIDLNQPSIIGEYVLKEYSLEDDPIYFIFNKNAVQPIQGKLYFPDGFGDMYSFHLSSKEISHEFSFLDYAREEYENDEMVYIKDDLFYFFRYDEQENRHILEEYQLDGERTKQIEISTELQELIRNERVHIYDFKMLD</sequence>
<comment type="caution">
    <text evidence="1">The sequence shown here is derived from an EMBL/GenBank/DDBJ whole genome shotgun (WGS) entry which is preliminary data.</text>
</comment>
<name>A0ABT9W2C7_9BACI</name>
<protein>
    <submittedName>
        <fullName evidence="1">Uncharacterized protein</fullName>
    </submittedName>
</protein>
<accession>A0ABT9W2C7</accession>
<proteinExistence type="predicted"/>
<dbReference type="EMBL" id="JAUSTY010000015">
    <property type="protein sequence ID" value="MDQ0167409.1"/>
    <property type="molecule type" value="Genomic_DNA"/>
</dbReference>
<evidence type="ECO:0000313" key="2">
    <source>
        <dbReference type="Proteomes" id="UP001235840"/>
    </source>
</evidence>
<organism evidence="1 2">
    <name type="scientific">Caldalkalibacillus horti</name>
    <dbReference type="NCBI Taxonomy" id="77523"/>
    <lineage>
        <taxon>Bacteria</taxon>
        <taxon>Bacillati</taxon>
        <taxon>Bacillota</taxon>
        <taxon>Bacilli</taxon>
        <taxon>Bacillales</taxon>
        <taxon>Bacillaceae</taxon>
        <taxon>Caldalkalibacillus</taxon>
    </lineage>
</organism>